<comment type="caution">
    <text evidence="3">The sequence shown here is derived from an EMBL/GenBank/DDBJ whole genome shotgun (WGS) entry which is preliminary data.</text>
</comment>
<evidence type="ECO:0000256" key="1">
    <source>
        <dbReference type="SAM" id="MobiDB-lite"/>
    </source>
</evidence>
<keyword evidence="2" id="KW-0732">Signal</keyword>
<dbReference type="RefSeq" id="WP_270683080.1">
    <property type="nucleotide sequence ID" value="NZ_JAQFWQ010000002.1"/>
</dbReference>
<dbReference type="EMBL" id="JAQFWQ010000002">
    <property type="protein sequence ID" value="MDA2809165.1"/>
    <property type="molecule type" value="Genomic_DNA"/>
</dbReference>
<proteinExistence type="predicted"/>
<feature type="chain" id="PRO_5046192884" evidence="2">
    <location>
        <begin position="26"/>
        <end position="139"/>
    </location>
</feature>
<feature type="signal peptide" evidence="2">
    <location>
        <begin position="1"/>
        <end position="25"/>
    </location>
</feature>
<feature type="compositionally biased region" description="Pro residues" evidence="1">
    <location>
        <begin position="94"/>
        <end position="108"/>
    </location>
</feature>
<sequence length="139" mass="13630">MLSRALAALLCAALLLAGAPAAAEAASPIGPGAPAILLPRDGVEVAAPGGTHRRGDRVWAEDGHRSAAALPAGKGDHRTLRDLPEVYAHGAPALPAPPGPSGVVPPPRDQTARGAAEVSALPLGRAPPPSGAAPVRTAA</sequence>
<evidence type="ECO:0000313" key="4">
    <source>
        <dbReference type="Proteomes" id="UP001527866"/>
    </source>
</evidence>
<accession>A0ABT4TY31</accession>
<name>A0ABT4TY31_9ACTN</name>
<evidence type="ECO:0000313" key="3">
    <source>
        <dbReference type="EMBL" id="MDA2809165.1"/>
    </source>
</evidence>
<keyword evidence="4" id="KW-1185">Reference proteome</keyword>
<dbReference type="Proteomes" id="UP001527866">
    <property type="component" value="Unassembled WGS sequence"/>
</dbReference>
<feature type="region of interest" description="Disordered" evidence="1">
    <location>
        <begin position="89"/>
        <end position="139"/>
    </location>
</feature>
<gene>
    <name evidence="3" type="ORF">O4J56_00805</name>
</gene>
<evidence type="ECO:0000256" key="2">
    <source>
        <dbReference type="SAM" id="SignalP"/>
    </source>
</evidence>
<organism evidence="3 4">
    <name type="scientific">Nocardiopsis endophytica</name>
    <dbReference type="NCBI Taxonomy" id="3018445"/>
    <lineage>
        <taxon>Bacteria</taxon>
        <taxon>Bacillati</taxon>
        <taxon>Actinomycetota</taxon>
        <taxon>Actinomycetes</taxon>
        <taxon>Streptosporangiales</taxon>
        <taxon>Nocardiopsidaceae</taxon>
        <taxon>Nocardiopsis</taxon>
    </lineage>
</organism>
<protein>
    <submittedName>
        <fullName evidence="3">Uncharacterized protein</fullName>
    </submittedName>
</protein>
<reference evidence="3 4" key="1">
    <citation type="submission" date="2023-01" db="EMBL/GenBank/DDBJ databases">
        <title>Draft genome sequence of Nocardiopsis sp. RSe5-2 isolated from halophytes.</title>
        <authorList>
            <person name="Duangmal K."/>
            <person name="Chantavorakit T."/>
        </authorList>
    </citation>
    <scope>NUCLEOTIDE SEQUENCE [LARGE SCALE GENOMIC DNA]</scope>
    <source>
        <strain evidence="3 4">RSe5-2</strain>
    </source>
</reference>